<dbReference type="InterPro" id="IPR012337">
    <property type="entry name" value="RNaseH-like_sf"/>
</dbReference>
<evidence type="ECO:0000256" key="3">
    <source>
        <dbReference type="ARBA" id="ARBA00011245"/>
    </source>
</evidence>
<dbReference type="KEGG" id="knv:Pan216_38230"/>
<evidence type="ECO:0000256" key="9">
    <source>
        <dbReference type="ARBA" id="ARBA00022842"/>
    </source>
</evidence>
<keyword evidence="5 10" id="KW-0540">Nuclease</keyword>
<dbReference type="InterPro" id="IPR036397">
    <property type="entry name" value="RNaseH_sf"/>
</dbReference>
<name>A0A518B7J8_9BACT</name>
<keyword evidence="9 10" id="KW-0460">Magnesium</keyword>
<sequence length="152" mass="16993">MSETQPSYNLYSDGACSGNPGPGGWAYILRSESGEEVADSGAEGKTTNNRMEMMAVIEGLRKLSGKSRVVLITDSQYVSKGISEWMPGWKSRGWKRKVGRKLEPVKNVELWQELDQLLADHDVTCKWIRGHAGHAENEECDRMAVEAYRAIM</sequence>
<comment type="cofactor">
    <cofactor evidence="10">
        <name>Mg(2+)</name>
        <dbReference type="ChEBI" id="CHEBI:18420"/>
    </cofactor>
    <text evidence="10">Binds 1 Mg(2+) ion per subunit. May bind a second metal ion at a regulatory site, or after substrate binding.</text>
</comment>
<dbReference type="PANTHER" id="PTHR10642:SF26">
    <property type="entry name" value="RIBONUCLEASE H1"/>
    <property type="match status" value="1"/>
</dbReference>
<dbReference type="InterPro" id="IPR050092">
    <property type="entry name" value="RNase_H"/>
</dbReference>
<dbReference type="Gene3D" id="3.30.420.10">
    <property type="entry name" value="Ribonuclease H-like superfamily/Ribonuclease H"/>
    <property type="match status" value="1"/>
</dbReference>
<evidence type="ECO:0000259" key="11">
    <source>
        <dbReference type="PROSITE" id="PS50879"/>
    </source>
</evidence>
<evidence type="ECO:0000313" key="12">
    <source>
        <dbReference type="EMBL" id="QDU62949.1"/>
    </source>
</evidence>
<feature type="binding site" evidence="10">
    <location>
        <position position="13"/>
    </location>
    <ligand>
        <name>Mg(2+)</name>
        <dbReference type="ChEBI" id="CHEBI:18420"/>
        <label>1</label>
    </ligand>
</feature>
<dbReference type="InterPro" id="IPR022892">
    <property type="entry name" value="RNaseHI"/>
</dbReference>
<proteinExistence type="inferred from homology"/>
<dbReference type="Proteomes" id="UP000317093">
    <property type="component" value="Chromosome"/>
</dbReference>
<keyword evidence="10" id="KW-0963">Cytoplasm</keyword>
<comment type="function">
    <text evidence="10">Endonuclease that specifically degrades the RNA of RNA-DNA hybrids.</text>
</comment>
<comment type="subcellular location">
    <subcellularLocation>
        <location evidence="10">Cytoplasm</location>
    </subcellularLocation>
</comment>
<keyword evidence="7 10" id="KW-0255">Endonuclease</keyword>
<dbReference type="CDD" id="cd09278">
    <property type="entry name" value="RNase_HI_prokaryote_like"/>
    <property type="match status" value="1"/>
</dbReference>
<evidence type="ECO:0000256" key="10">
    <source>
        <dbReference type="HAMAP-Rule" id="MF_00042"/>
    </source>
</evidence>
<reference evidence="12 13" key="1">
    <citation type="submission" date="2019-02" db="EMBL/GenBank/DDBJ databases">
        <title>Deep-cultivation of Planctomycetes and their phenomic and genomic characterization uncovers novel biology.</title>
        <authorList>
            <person name="Wiegand S."/>
            <person name="Jogler M."/>
            <person name="Boedeker C."/>
            <person name="Pinto D."/>
            <person name="Vollmers J."/>
            <person name="Rivas-Marin E."/>
            <person name="Kohn T."/>
            <person name="Peeters S.H."/>
            <person name="Heuer A."/>
            <person name="Rast P."/>
            <person name="Oberbeckmann S."/>
            <person name="Bunk B."/>
            <person name="Jeske O."/>
            <person name="Meyerdierks A."/>
            <person name="Storesund J.E."/>
            <person name="Kallscheuer N."/>
            <person name="Luecker S."/>
            <person name="Lage O.M."/>
            <person name="Pohl T."/>
            <person name="Merkel B.J."/>
            <person name="Hornburger P."/>
            <person name="Mueller R.-W."/>
            <person name="Bruemmer F."/>
            <person name="Labrenz M."/>
            <person name="Spormann A.M."/>
            <person name="Op den Camp H."/>
            <person name="Overmann J."/>
            <person name="Amann R."/>
            <person name="Jetten M.S.M."/>
            <person name="Mascher T."/>
            <person name="Medema M.H."/>
            <person name="Devos D.P."/>
            <person name="Kaster A.-K."/>
            <person name="Ovreas L."/>
            <person name="Rohde M."/>
            <person name="Galperin M.Y."/>
            <person name="Jogler C."/>
        </authorList>
    </citation>
    <scope>NUCLEOTIDE SEQUENCE [LARGE SCALE GENOMIC DNA]</scope>
    <source>
        <strain evidence="12 13">Pan216</strain>
    </source>
</reference>
<accession>A0A518B7J8</accession>
<feature type="binding site" evidence="10">
    <location>
        <position position="74"/>
    </location>
    <ligand>
        <name>Mg(2+)</name>
        <dbReference type="ChEBI" id="CHEBI:18420"/>
        <label>1</label>
    </ligand>
</feature>
<keyword evidence="6 10" id="KW-0479">Metal-binding</keyword>
<evidence type="ECO:0000256" key="1">
    <source>
        <dbReference type="ARBA" id="ARBA00000077"/>
    </source>
</evidence>
<dbReference type="GO" id="GO:0003676">
    <property type="term" value="F:nucleic acid binding"/>
    <property type="evidence" value="ECO:0007669"/>
    <property type="project" value="InterPro"/>
</dbReference>
<gene>
    <name evidence="10 12" type="primary">rnhA</name>
    <name evidence="12" type="ORF">Pan216_38230</name>
</gene>
<comment type="similarity">
    <text evidence="2 10">Belongs to the RNase H family.</text>
</comment>
<dbReference type="HAMAP" id="MF_00042">
    <property type="entry name" value="RNase_H"/>
    <property type="match status" value="1"/>
</dbReference>
<dbReference type="NCBIfam" id="NF001236">
    <property type="entry name" value="PRK00203.1"/>
    <property type="match status" value="1"/>
</dbReference>
<dbReference type="AlphaFoldDB" id="A0A518B7J8"/>
<dbReference type="GO" id="GO:0005737">
    <property type="term" value="C:cytoplasm"/>
    <property type="evidence" value="ECO:0007669"/>
    <property type="project" value="UniProtKB-SubCell"/>
</dbReference>
<evidence type="ECO:0000256" key="6">
    <source>
        <dbReference type="ARBA" id="ARBA00022723"/>
    </source>
</evidence>
<comment type="catalytic activity">
    <reaction evidence="1 10">
        <text>Endonucleolytic cleavage to 5'-phosphomonoester.</text>
        <dbReference type="EC" id="3.1.26.4"/>
    </reaction>
</comment>
<protein>
    <recommendedName>
        <fullName evidence="4 10">Ribonuclease H</fullName>
        <shortName evidence="10">RNase H</shortName>
        <ecNumber evidence="4 10">3.1.26.4</ecNumber>
    </recommendedName>
</protein>
<evidence type="ECO:0000256" key="5">
    <source>
        <dbReference type="ARBA" id="ARBA00022722"/>
    </source>
</evidence>
<feature type="binding site" evidence="10">
    <location>
        <position position="52"/>
    </location>
    <ligand>
        <name>Mg(2+)</name>
        <dbReference type="ChEBI" id="CHEBI:18420"/>
        <label>1</label>
    </ligand>
</feature>
<keyword evidence="13" id="KW-1185">Reference proteome</keyword>
<dbReference type="GO" id="GO:0043137">
    <property type="term" value="P:DNA replication, removal of RNA primer"/>
    <property type="evidence" value="ECO:0007669"/>
    <property type="project" value="TreeGrafter"/>
</dbReference>
<dbReference type="SUPFAM" id="SSF53098">
    <property type="entry name" value="Ribonuclease H-like"/>
    <property type="match status" value="1"/>
</dbReference>
<evidence type="ECO:0000256" key="4">
    <source>
        <dbReference type="ARBA" id="ARBA00012180"/>
    </source>
</evidence>
<dbReference type="EMBL" id="CP036279">
    <property type="protein sequence ID" value="QDU62949.1"/>
    <property type="molecule type" value="Genomic_DNA"/>
</dbReference>
<dbReference type="GO" id="GO:0004523">
    <property type="term" value="F:RNA-DNA hybrid ribonuclease activity"/>
    <property type="evidence" value="ECO:0007669"/>
    <property type="project" value="UniProtKB-UniRule"/>
</dbReference>
<dbReference type="GO" id="GO:0000287">
    <property type="term" value="F:magnesium ion binding"/>
    <property type="evidence" value="ECO:0007669"/>
    <property type="project" value="UniProtKB-UniRule"/>
</dbReference>
<dbReference type="OrthoDB" id="7845843at2"/>
<feature type="domain" description="RNase H type-1" evidence="11">
    <location>
        <begin position="4"/>
        <end position="149"/>
    </location>
</feature>
<evidence type="ECO:0000256" key="7">
    <source>
        <dbReference type="ARBA" id="ARBA00022759"/>
    </source>
</evidence>
<dbReference type="Pfam" id="PF00075">
    <property type="entry name" value="RNase_H"/>
    <property type="match status" value="1"/>
</dbReference>
<dbReference type="EC" id="3.1.26.4" evidence="4 10"/>
<comment type="subunit">
    <text evidence="3 10">Monomer.</text>
</comment>
<evidence type="ECO:0000256" key="2">
    <source>
        <dbReference type="ARBA" id="ARBA00005300"/>
    </source>
</evidence>
<organism evidence="12 13">
    <name type="scientific">Kolteria novifilia</name>
    <dbReference type="NCBI Taxonomy" id="2527975"/>
    <lineage>
        <taxon>Bacteria</taxon>
        <taxon>Pseudomonadati</taxon>
        <taxon>Planctomycetota</taxon>
        <taxon>Planctomycetia</taxon>
        <taxon>Kolteriales</taxon>
        <taxon>Kolteriaceae</taxon>
        <taxon>Kolteria</taxon>
    </lineage>
</organism>
<feature type="binding site" evidence="10">
    <location>
        <position position="13"/>
    </location>
    <ligand>
        <name>Mg(2+)</name>
        <dbReference type="ChEBI" id="CHEBI:18420"/>
        <label>2</label>
    </ligand>
</feature>
<dbReference type="InterPro" id="IPR002156">
    <property type="entry name" value="RNaseH_domain"/>
</dbReference>
<evidence type="ECO:0000313" key="13">
    <source>
        <dbReference type="Proteomes" id="UP000317093"/>
    </source>
</evidence>
<dbReference type="PROSITE" id="PS50879">
    <property type="entry name" value="RNASE_H_1"/>
    <property type="match status" value="1"/>
</dbReference>
<feature type="binding site" evidence="10">
    <location>
        <position position="141"/>
    </location>
    <ligand>
        <name>Mg(2+)</name>
        <dbReference type="ChEBI" id="CHEBI:18420"/>
        <label>2</label>
    </ligand>
</feature>
<evidence type="ECO:0000256" key="8">
    <source>
        <dbReference type="ARBA" id="ARBA00022801"/>
    </source>
</evidence>
<keyword evidence="8 10" id="KW-0378">Hydrolase</keyword>
<dbReference type="RefSeq" id="WP_145260047.1">
    <property type="nucleotide sequence ID" value="NZ_CP036279.1"/>
</dbReference>
<dbReference type="PANTHER" id="PTHR10642">
    <property type="entry name" value="RIBONUCLEASE H1"/>
    <property type="match status" value="1"/>
</dbReference>